<evidence type="ECO:0000313" key="1">
    <source>
        <dbReference type="EMBL" id="KAJ4436921.1"/>
    </source>
</evidence>
<accession>A0ABQ8ST54</accession>
<protein>
    <submittedName>
        <fullName evidence="1">Uncharacterized protein</fullName>
    </submittedName>
</protein>
<gene>
    <name evidence="1" type="ORF">ANN_17053</name>
</gene>
<dbReference type="EMBL" id="JAJSOF020000021">
    <property type="protein sequence ID" value="KAJ4436921.1"/>
    <property type="molecule type" value="Genomic_DNA"/>
</dbReference>
<sequence length="121" mass="13648">MMKGINGTLDYKTIKKLHANLIRTGTVTQQKGADRPKTVTTEEAKAAAAEAFQRSPKKSIRQYQRESGISFLKVNEPAKIKQVEDDWVYEYPYEQKRANTAQSLAFAERRIEAVGGNRDAT</sequence>
<proteinExistence type="predicted"/>
<dbReference type="Proteomes" id="UP001148838">
    <property type="component" value="Unassembled WGS sequence"/>
</dbReference>
<comment type="caution">
    <text evidence="1">The sequence shown here is derived from an EMBL/GenBank/DDBJ whole genome shotgun (WGS) entry which is preliminary data.</text>
</comment>
<keyword evidence="2" id="KW-1185">Reference proteome</keyword>
<organism evidence="1 2">
    <name type="scientific">Periplaneta americana</name>
    <name type="common">American cockroach</name>
    <name type="synonym">Blatta americana</name>
    <dbReference type="NCBI Taxonomy" id="6978"/>
    <lineage>
        <taxon>Eukaryota</taxon>
        <taxon>Metazoa</taxon>
        <taxon>Ecdysozoa</taxon>
        <taxon>Arthropoda</taxon>
        <taxon>Hexapoda</taxon>
        <taxon>Insecta</taxon>
        <taxon>Pterygota</taxon>
        <taxon>Neoptera</taxon>
        <taxon>Polyneoptera</taxon>
        <taxon>Dictyoptera</taxon>
        <taxon>Blattodea</taxon>
        <taxon>Blattoidea</taxon>
        <taxon>Blattidae</taxon>
        <taxon>Blattinae</taxon>
        <taxon>Periplaneta</taxon>
    </lineage>
</organism>
<evidence type="ECO:0000313" key="2">
    <source>
        <dbReference type="Proteomes" id="UP001148838"/>
    </source>
</evidence>
<name>A0ABQ8ST54_PERAM</name>
<reference evidence="1 2" key="1">
    <citation type="journal article" date="2022" name="Allergy">
        <title>Genome assembly and annotation of Periplaneta americana reveal a comprehensive cockroach allergen profile.</title>
        <authorList>
            <person name="Wang L."/>
            <person name="Xiong Q."/>
            <person name="Saelim N."/>
            <person name="Wang L."/>
            <person name="Nong W."/>
            <person name="Wan A.T."/>
            <person name="Shi M."/>
            <person name="Liu X."/>
            <person name="Cao Q."/>
            <person name="Hui J.H.L."/>
            <person name="Sookrung N."/>
            <person name="Leung T.F."/>
            <person name="Tungtrongchitr A."/>
            <person name="Tsui S.K.W."/>
        </authorList>
    </citation>
    <scope>NUCLEOTIDE SEQUENCE [LARGE SCALE GENOMIC DNA]</scope>
    <source>
        <strain evidence="1">PWHHKU_190912</strain>
    </source>
</reference>